<keyword evidence="9" id="KW-0560">Oxidoreductase</keyword>
<evidence type="ECO:0000256" key="13">
    <source>
        <dbReference type="SAM" id="SignalP"/>
    </source>
</evidence>
<dbReference type="PANTHER" id="PTHR31235">
    <property type="entry name" value="PEROXIDASE 25-RELATED"/>
    <property type="match status" value="1"/>
</dbReference>
<evidence type="ECO:0000256" key="2">
    <source>
        <dbReference type="ARBA" id="ARBA00001913"/>
    </source>
</evidence>
<sequence length="134" mass="14933">MGKHLSNFSTIFHFIKMSLTILLHAQLLRPLLDPTIAPGLLRLHFHDCFVQRLSCADILALAARDAVHLVLTGRRDGRTSQSSQASNMPSPLDSNYGGKIRGLLGLRFDFEFPKAMIKLSNAEGEIRKVCSKFN</sequence>
<evidence type="ECO:0000256" key="9">
    <source>
        <dbReference type="ARBA" id="ARBA00023002"/>
    </source>
</evidence>
<dbReference type="PROSITE" id="PS00436">
    <property type="entry name" value="PEROXIDASE_2"/>
    <property type="match status" value="1"/>
</dbReference>
<evidence type="ECO:0000259" key="14">
    <source>
        <dbReference type="PROSITE" id="PS50873"/>
    </source>
</evidence>
<dbReference type="InterPro" id="IPR002016">
    <property type="entry name" value="Haem_peroxidase"/>
</dbReference>
<evidence type="ECO:0000256" key="3">
    <source>
        <dbReference type="ARBA" id="ARBA00001970"/>
    </source>
</evidence>
<dbReference type="SUPFAM" id="SSF48113">
    <property type="entry name" value="Heme-dependent peroxidases"/>
    <property type="match status" value="1"/>
</dbReference>
<name>A0A6A4PJY5_LUPAL</name>
<evidence type="ECO:0000256" key="4">
    <source>
        <dbReference type="ARBA" id="ARBA00002322"/>
    </source>
</evidence>
<keyword evidence="16" id="KW-1185">Reference proteome</keyword>
<keyword evidence="6 15" id="KW-0575">Peroxidase</keyword>
<dbReference type="EMBL" id="WOCE01000013">
    <property type="protein sequence ID" value="KAE9601817.1"/>
    <property type="molecule type" value="Genomic_DNA"/>
</dbReference>
<evidence type="ECO:0000256" key="8">
    <source>
        <dbReference type="ARBA" id="ARBA00022723"/>
    </source>
</evidence>
<dbReference type="Pfam" id="PF00141">
    <property type="entry name" value="peroxidase"/>
    <property type="match status" value="1"/>
</dbReference>
<dbReference type="EC" id="1.11.1.7" evidence="5"/>
<evidence type="ECO:0000313" key="15">
    <source>
        <dbReference type="EMBL" id="KAE9601817.1"/>
    </source>
</evidence>
<keyword evidence="8" id="KW-0479">Metal-binding</keyword>
<keyword evidence="13" id="KW-0732">Signal</keyword>
<comment type="similarity">
    <text evidence="12">Belongs to the peroxidase family.</text>
</comment>
<keyword evidence="7" id="KW-0349">Heme</keyword>
<evidence type="ECO:0000256" key="1">
    <source>
        <dbReference type="ARBA" id="ARBA00000189"/>
    </source>
</evidence>
<evidence type="ECO:0000256" key="11">
    <source>
        <dbReference type="PIRSR" id="PIRSR600823-2"/>
    </source>
</evidence>
<feature type="signal peptide" evidence="13">
    <location>
        <begin position="1"/>
        <end position="25"/>
    </location>
</feature>
<evidence type="ECO:0000313" key="16">
    <source>
        <dbReference type="Proteomes" id="UP000447434"/>
    </source>
</evidence>
<dbReference type="GO" id="GO:0020037">
    <property type="term" value="F:heme binding"/>
    <property type="evidence" value="ECO:0007669"/>
    <property type="project" value="InterPro"/>
</dbReference>
<dbReference type="GO" id="GO:0006979">
    <property type="term" value="P:response to oxidative stress"/>
    <property type="evidence" value="ECO:0007669"/>
    <property type="project" value="InterPro"/>
</dbReference>
<feature type="chain" id="PRO_5025451951" description="peroxidase" evidence="13">
    <location>
        <begin position="26"/>
        <end position="134"/>
    </location>
</feature>
<evidence type="ECO:0000256" key="6">
    <source>
        <dbReference type="ARBA" id="ARBA00022559"/>
    </source>
</evidence>
<comment type="caution">
    <text evidence="15">The sequence shown here is derived from an EMBL/GenBank/DDBJ whole genome shotgun (WGS) entry which is preliminary data.</text>
</comment>
<comment type="catalytic activity">
    <reaction evidence="1">
        <text>2 a phenolic donor + H2O2 = 2 a phenolic radical donor + 2 H2O</text>
        <dbReference type="Rhea" id="RHEA:56136"/>
        <dbReference type="ChEBI" id="CHEBI:15377"/>
        <dbReference type="ChEBI" id="CHEBI:16240"/>
        <dbReference type="ChEBI" id="CHEBI:139520"/>
        <dbReference type="ChEBI" id="CHEBI:139521"/>
        <dbReference type="EC" id="1.11.1.7"/>
    </reaction>
</comment>
<keyword evidence="10" id="KW-0408">Iron</keyword>
<comment type="cofactor">
    <cofactor evidence="2">
        <name>Ca(2+)</name>
        <dbReference type="ChEBI" id="CHEBI:29108"/>
    </cofactor>
</comment>
<proteinExistence type="inferred from homology"/>
<feature type="binding site" evidence="11">
    <location>
        <position position="89"/>
    </location>
    <ligand>
        <name>substrate</name>
    </ligand>
</feature>
<evidence type="ECO:0000256" key="10">
    <source>
        <dbReference type="ARBA" id="ARBA00023004"/>
    </source>
</evidence>
<feature type="domain" description="Plant heme peroxidase family profile" evidence="14">
    <location>
        <begin position="53"/>
        <end position="94"/>
    </location>
</feature>
<comment type="function">
    <text evidence="4">Removal of H(2)O(2), oxidation of toxic reductants, biosynthesis and degradation of lignin, suberization, auxin catabolism, response to environmental stresses such as wounding, pathogen attack and oxidative stress. These functions might be dependent on each isozyme/isoform in each plant tissue.</text>
</comment>
<dbReference type="AlphaFoldDB" id="A0A6A4PJY5"/>
<protein>
    <recommendedName>
        <fullName evidence="5">peroxidase</fullName>
        <ecNumber evidence="5">1.11.1.7</ecNumber>
    </recommendedName>
</protein>
<reference evidence="16" key="1">
    <citation type="journal article" date="2020" name="Nat. Commun.">
        <title>Genome sequence of the cluster root forming white lupin.</title>
        <authorList>
            <person name="Hufnagel B."/>
            <person name="Marques A."/>
            <person name="Soriano A."/>
            <person name="Marques L."/>
            <person name="Divol F."/>
            <person name="Doumas P."/>
            <person name="Sallet E."/>
            <person name="Mancinotti D."/>
            <person name="Carrere S."/>
            <person name="Marande W."/>
            <person name="Arribat S."/>
            <person name="Keller J."/>
            <person name="Huneau C."/>
            <person name="Blein T."/>
            <person name="Aime D."/>
            <person name="Laguerre M."/>
            <person name="Taylor J."/>
            <person name="Schubert V."/>
            <person name="Nelson M."/>
            <person name="Geu-Flores F."/>
            <person name="Crespi M."/>
            <person name="Gallardo-Guerrero K."/>
            <person name="Delaux P.-M."/>
            <person name="Salse J."/>
            <person name="Berges H."/>
            <person name="Guyot R."/>
            <person name="Gouzy J."/>
            <person name="Peret B."/>
        </authorList>
    </citation>
    <scope>NUCLEOTIDE SEQUENCE [LARGE SCALE GENOMIC DNA]</scope>
    <source>
        <strain evidence="16">cv. Amiga</strain>
    </source>
</reference>
<accession>A0A6A4PJY5</accession>
<evidence type="ECO:0000256" key="12">
    <source>
        <dbReference type="RuleBase" id="RU004241"/>
    </source>
</evidence>
<gene>
    <name evidence="15" type="ORF">Lalb_Chr13g0301841</name>
</gene>
<dbReference type="Proteomes" id="UP000447434">
    <property type="component" value="Chromosome 13"/>
</dbReference>
<dbReference type="GO" id="GO:0046872">
    <property type="term" value="F:metal ion binding"/>
    <property type="evidence" value="ECO:0007669"/>
    <property type="project" value="UniProtKB-KW"/>
</dbReference>
<dbReference type="PROSITE" id="PS50873">
    <property type="entry name" value="PEROXIDASE_4"/>
    <property type="match status" value="1"/>
</dbReference>
<evidence type="ECO:0000256" key="5">
    <source>
        <dbReference type="ARBA" id="ARBA00012313"/>
    </source>
</evidence>
<evidence type="ECO:0000256" key="7">
    <source>
        <dbReference type="ARBA" id="ARBA00022617"/>
    </source>
</evidence>
<dbReference type="InterPro" id="IPR010255">
    <property type="entry name" value="Haem_peroxidase_sf"/>
</dbReference>
<organism evidence="15 16">
    <name type="scientific">Lupinus albus</name>
    <name type="common">White lupine</name>
    <name type="synonym">Lupinus termis</name>
    <dbReference type="NCBI Taxonomy" id="3870"/>
    <lineage>
        <taxon>Eukaryota</taxon>
        <taxon>Viridiplantae</taxon>
        <taxon>Streptophyta</taxon>
        <taxon>Embryophyta</taxon>
        <taxon>Tracheophyta</taxon>
        <taxon>Spermatophyta</taxon>
        <taxon>Magnoliopsida</taxon>
        <taxon>eudicotyledons</taxon>
        <taxon>Gunneridae</taxon>
        <taxon>Pentapetalae</taxon>
        <taxon>rosids</taxon>
        <taxon>fabids</taxon>
        <taxon>Fabales</taxon>
        <taxon>Fabaceae</taxon>
        <taxon>Papilionoideae</taxon>
        <taxon>50 kb inversion clade</taxon>
        <taxon>genistoids sensu lato</taxon>
        <taxon>core genistoids</taxon>
        <taxon>Genisteae</taxon>
        <taxon>Lupinus</taxon>
    </lineage>
</organism>
<dbReference type="OrthoDB" id="2113341at2759"/>
<dbReference type="InterPro" id="IPR019794">
    <property type="entry name" value="Peroxidases_AS"/>
</dbReference>
<comment type="cofactor">
    <cofactor evidence="3">
        <name>heme b</name>
        <dbReference type="ChEBI" id="CHEBI:60344"/>
    </cofactor>
</comment>
<dbReference type="Gene3D" id="1.10.520.10">
    <property type="match status" value="2"/>
</dbReference>
<dbReference type="InterPro" id="IPR000823">
    <property type="entry name" value="Peroxidase_pln"/>
</dbReference>
<dbReference type="GO" id="GO:0140825">
    <property type="term" value="F:lactoperoxidase activity"/>
    <property type="evidence" value="ECO:0007669"/>
    <property type="project" value="UniProtKB-EC"/>
</dbReference>